<proteinExistence type="predicted"/>
<organism evidence="1 2">
    <name type="scientific">Bradyrhizobium iriomotense</name>
    <dbReference type="NCBI Taxonomy" id="441950"/>
    <lineage>
        <taxon>Bacteria</taxon>
        <taxon>Pseudomonadati</taxon>
        <taxon>Pseudomonadota</taxon>
        <taxon>Alphaproteobacteria</taxon>
        <taxon>Hyphomicrobiales</taxon>
        <taxon>Nitrobacteraceae</taxon>
        <taxon>Bradyrhizobium</taxon>
    </lineage>
</organism>
<evidence type="ECO:0000313" key="1">
    <source>
        <dbReference type="EMBL" id="GLR85277.1"/>
    </source>
</evidence>
<dbReference type="EMBL" id="BSOW01000005">
    <property type="protein sequence ID" value="GLR85277.1"/>
    <property type="molecule type" value="Genomic_DNA"/>
</dbReference>
<reference evidence="2" key="1">
    <citation type="journal article" date="2019" name="Int. J. Syst. Evol. Microbiol.">
        <title>The Global Catalogue of Microorganisms (GCM) 10K type strain sequencing project: providing services to taxonomists for standard genome sequencing and annotation.</title>
        <authorList>
            <consortium name="The Broad Institute Genomics Platform"/>
            <consortium name="The Broad Institute Genome Sequencing Center for Infectious Disease"/>
            <person name="Wu L."/>
            <person name="Ma J."/>
        </authorList>
    </citation>
    <scope>NUCLEOTIDE SEQUENCE [LARGE SCALE GENOMIC DNA]</scope>
    <source>
        <strain evidence="2">NBRC 102520</strain>
    </source>
</reference>
<comment type="caution">
    <text evidence="1">The sequence shown here is derived from an EMBL/GenBank/DDBJ whole genome shotgun (WGS) entry which is preliminary data.</text>
</comment>
<name>A0ABQ6AZF8_9BRAD</name>
<evidence type="ECO:0000313" key="2">
    <source>
        <dbReference type="Proteomes" id="UP001156905"/>
    </source>
</evidence>
<dbReference type="Proteomes" id="UP001156905">
    <property type="component" value="Unassembled WGS sequence"/>
</dbReference>
<gene>
    <name evidence="1" type="ORF">GCM10007857_19870</name>
</gene>
<sequence>MRQILQSPQGTNCDMQNKVSFSFVPLTYVEPHETYVVQGRRELQCATIECYRQNSVGACAWRRMLPKKVGDQLRPFVGDNPIAVACATGHSLVD</sequence>
<accession>A0ABQ6AZF8</accession>
<protein>
    <submittedName>
        <fullName evidence="1">Uncharacterized protein</fullName>
    </submittedName>
</protein>
<keyword evidence="2" id="KW-1185">Reference proteome</keyword>